<proteinExistence type="predicted"/>
<organism evidence="1">
    <name type="scientific">Lygus hesperus</name>
    <name type="common">Western plant bug</name>
    <dbReference type="NCBI Taxonomy" id="30085"/>
    <lineage>
        <taxon>Eukaryota</taxon>
        <taxon>Metazoa</taxon>
        <taxon>Ecdysozoa</taxon>
        <taxon>Arthropoda</taxon>
        <taxon>Hexapoda</taxon>
        <taxon>Insecta</taxon>
        <taxon>Pterygota</taxon>
        <taxon>Neoptera</taxon>
        <taxon>Paraneoptera</taxon>
        <taxon>Hemiptera</taxon>
        <taxon>Heteroptera</taxon>
        <taxon>Panheteroptera</taxon>
        <taxon>Cimicomorpha</taxon>
        <taxon>Miridae</taxon>
        <taxon>Mirini</taxon>
        <taxon>Lygus</taxon>
    </lineage>
</organism>
<sequence>MSDDDDWEFTALEEDKRTLPGLVIEVGGKSYADAVLQQCSKVEIVKVVAMPHEVIHAEKPTFMKVKPGRKLQFKRQSKSKKDEKIVASILKRESPVTLELTTNHKTMVSLAEDFALSDACQAMILDVTLGQFDRLPYTKQLELLVQQELEDQS</sequence>
<gene>
    <name evidence="1" type="primary">argB_1</name>
    <name evidence="1" type="ORF">CM83_1723</name>
</gene>
<evidence type="ECO:0000313" key="2">
    <source>
        <dbReference type="EMBL" id="JAG63259.1"/>
    </source>
</evidence>
<keyword evidence="1" id="KW-0418">Kinase</keyword>
<accession>A0A0A9XBZ2</accession>
<dbReference type="EMBL" id="GBHO01025362">
    <property type="protein sequence ID" value="JAG18242.1"/>
    <property type="molecule type" value="Transcribed_RNA"/>
</dbReference>
<dbReference type="GO" id="GO:0016301">
    <property type="term" value="F:kinase activity"/>
    <property type="evidence" value="ECO:0007669"/>
    <property type="project" value="UniProtKB-KW"/>
</dbReference>
<reference evidence="1" key="1">
    <citation type="journal article" date="2014" name="PLoS ONE">
        <title>Transcriptome-Based Identification of ABC Transporters in the Western Tarnished Plant Bug Lygus hesperus.</title>
        <authorList>
            <person name="Hull J.J."/>
            <person name="Chaney K."/>
            <person name="Geib S.M."/>
            <person name="Fabrick J.A."/>
            <person name="Brent C.S."/>
            <person name="Walsh D."/>
            <person name="Lavine L.C."/>
        </authorList>
    </citation>
    <scope>NUCLEOTIDE SEQUENCE</scope>
</reference>
<dbReference type="EMBL" id="GBRD01002562">
    <property type="protein sequence ID" value="JAG63259.1"/>
    <property type="molecule type" value="Transcribed_RNA"/>
</dbReference>
<reference evidence="2" key="3">
    <citation type="submission" date="2014-09" db="EMBL/GenBank/DDBJ databases">
        <authorList>
            <person name="Magalhaes I.L.F."/>
            <person name="Oliveira U."/>
            <person name="Santos F.R."/>
            <person name="Vidigal T.H.D.A."/>
            <person name="Brescovit A.D."/>
            <person name="Santos A.J."/>
        </authorList>
    </citation>
    <scope>NUCLEOTIDE SEQUENCE</scope>
</reference>
<evidence type="ECO:0000313" key="1">
    <source>
        <dbReference type="EMBL" id="JAG18242.1"/>
    </source>
</evidence>
<name>A0A0A9XBZ2_LYGHE</name>
<keyword evidence="1" id="KW-0808">Transferase</keyword>
<reference evidence="1" key="2">
    <citation type="submission" date="2014-07" db="EMBL/GenBank/DDBJ databases">
        <authorList>
            <person name="Hull J."/>
        </authorList>
    </citation>
    <scope>NUCLEOTIDE SEQUENCE</scope>
</reference>
<dbReference type="AlphaFoldDB" id="A0A0A9XBZ2"/>
<protein>
    <submittedName>
        <fullName evidence="1">Acetylglutamate kinase</fullName>
    </submittedName>
</protein>